<feature type="compositionally biased region" description="Polar residues" evidence="1">
    <location>
        <begin position="134"/>
        <end position="143"/>
    </location>
</feature>
<evidence type="ECO:0000313" key="3">
    <source>
        <dbReference type="Proteomes" id="UP000092666"/>
    </source>
</evidence>
<feature type="region of interest" description="Disordered" evidence="1">
    <location>
        <begin position="1"/>
        <end position="425"/>
    </location>
</feature>
<feature type="region of interest" description="Disordered" evidence="1">
    <location>
        <begin position="570"/>
        <end position="896"/>
    </location>
</feature>
<evidence type="ECO:0000313" key="2">
    <source>
        <dbReference type="EMBL" id="OCF37920.1"/>
    </source>
</evidence>
<feature type="region of interest" description="Disordered" evidence="1">
    <location>
        <begin position="1617"/>
        <end position="1653"/>
    </location>
</feature>
<feature type="compositionally biased region" description="Basic residues" evidence="1">
    <location>
        <begin position="355"/>
        <end position="365"/>
    </location>
</feature>
<feature type="compositionally biased region" description="Low complexity" evidence="1">
    <location>
        <begin position="775"/>
        <end position="787"/>
    </location>
</feature>
<proteinExistence type="predicted"/>
<name>A0A1B9H3U2_9TREE</name>
<feature type="compositionally biased region" description="Polar residues" evidence="1">
    <location>
        <begin position="1286"/>
        <end position="1319"/>
    </location>
</feature>
<feature type="compositionally biased region" description="Polar residues" evidence="1">
    <location>
        <begin position="481"/>
        <end position="494"/>
    </location>
</feature>
<feature type="compositionally biased region" description="Basic and acidic residues" evidence="1">
    <location>
        <begin position="1109"/>
        <end position="1118"/>
    </location>
</feature>
<reference evidence="2 3" key="1">
    <citation type="submission" date="2013-07" db="EMBL/GenBank/DDBJ databases">
        <title>The Genome Sequence of Cryptococcus heveanensis BCC8398.</title>
        <authorList>
            <consortium name="The Broad Institute Genome Sequencing Platform"/>
            <person name="Cuomo C."/>
            <person name="Litvintseva A."/>
            <person name="Chen Y."/>
            <person name="Heitman J."/>
            <person name="Sun S."/>
            <person name="Springer D."/>
            <person name="Dromer F."/>
            <person name="Young S.K."/>
            <person name="Zeng Q."/>
            <person name="Gargeya S."/>
            <person name="Fitzgerald M."/>
            <person name="Abouelleil A."/>
            <person name="Alvarado L."/>
            <person name="Berlin A.M."/>
            <person name="Chapman S.B."/>
            <person name="Dewar J."/>
            <person name="Goldberg J."/>
            <person name="Griggs A."/>
            <person name="Gujja S."/>
            <person name="Hansen M."/>
            <person name="Howarth C."/>
            <person name="Imamovic A."/>
            <person name="Larimer J."/>
            <person name="McCowan C."/>
            <person name="Murphy C."/>
            <person name="Pearson M."/>
            <person name="Priest M."/>
            <person name="Roberts A."/>
            <person name="Saif S."/>
            <person name="Shea T."/>
            <person name="Sykes S."/>
            <person name="Wortman J."/>
            <person name="Nusbaum C."/>
            <person name="Birren B."/>
        </authorList>
    </citation>
    <scope>NUCLEOTIDE SEQUENCE [LARGE SCALE GENOMIC DNA]</scope>
    <source>
        <strain evidence="2 3">BCC8398</strain>
    </source>
</reference>
<gene>
    <name evidence="2" type="ORF">I316_00144</name>
</gene>
<dbReference type="EMBL" id="KI669492">
    <property type="protein sequence ID" value="OCF37920.1"/>
    <property type="molecule type" value="Genomic_DNA"/>
</dbReference>
<feature type="compositionally biased region" description="Low complexity" evidence="1">
    <location>
        <begin position="1028"/>
        <end position="1073"/>
    </location>
</feature>
<feature type="region of interest" description="Disordered" evidence="1">
    <location>
        <begin position="1668"/>
        <end position="1719"/>
    </location>
</feature>
<feature type="compositionally biased region" description="Basic and acidic residues" evidence="1">
    <location>
        <begin position="337"/>
        <end position="354"/>
    </location>
</feature>
<feature type="compositionally biased region" description="Low complexity" evidence="1">
    <location>
        <begin position="1225"/>
        <end position="1238"/>
    </location>
</feature>
<feature type="compositionally biased region" description="Low complexity" evidence="1">
    <location>
        <begin position="10"/>
        <end position="37"/>
    </location>
</feature>
<sequence>MGLLSRFRHASSSTPAPTSSTSGASSSSSHLEATPTPTLRPPTPKALEDLSPPQPDFAKQRPALAPPSPSSSSITSRISRKPWKRAQSHTHEVKEKQKAKGKERVGAGDETVGTRYEETSPPLPPPTSFLAHGSSRSAPNTPQARRKSTFLSSSSNDPQPPSPLVASTSLGSMLLVSSDHNDERESLHSPDNHDLESGKEDRKALRQARVSSDQFKQEGGILGKLNFESTDGLATSPPEKWLRRASDPNDPSQPQLLPQRKLTKSRTNKTPSPEKQNLPPANVSPNQDDPLVDGMANLSVDQVRPPQPSQDQGRAGHFTPPKADDTGSGETGQRHGPVAEEEKMELLESAEKKTKFWKRPRRHSRSVSTSDPVDIDRSGSPTPRKLSVPSNPVPDSTSTRTSSDLQQPRPQQLRRPSSSLFHNPFTRSVSRTSLALDLDKPTVDDGSFQLRGFRHVSGMMEVEGPGELENYLSHFRKDPTNNRSSAYNSTDQIVSPTLAPGSPSGLGLGEPTSPPSSFTPVPRPRQSSKPLSRPPSIANSLASATGDEFSIPSARVSVAAFRKGIRRPSEGLTTMSDIGHGFGPGPSQGSGLSNGLQSPLHDDDDDDDLPLGMLNRRKELGREKSSQSLSSLRNMEDKVVNKQPFVQSPERKPSPSPAASSRDRSFSPTPSPGPTPNLTSASLSVTDTDPIVRKASPALSVGGGASIPRKSSPNPALSFTVQRQKHQRNGGGSGGFVVKSTRLSRDDLLSRAATGTGLATSPVPSPSPGQNDLHPPAFATPPALTPATPIPPTAQEQEQGIPLASSPEQMSPVDGYFSTIAPYISTFQQEKEHNHEPIPALAPGPPVEPIGIPQPGEKTPASLNLPLPPDQMPDTPPKNPQDLPGGETPLSPGARKRKSLLEEPMRIISGLWNTQPSAEEDGFDPALVLNSMTAYGGDKGSNDPSGGHQDKPLEHQSSHTTLFDLEKVTPGADSSVSAAERARSPLSQRLAGITHNALGNGLTRPSLPHLKTGQEEPNDGYATERYKSPTSDSTLSPSTAIATTTTAATATVPPPATSVSPTRTTFTSSFATAKPRRKLLESSSDESESETTSEHVPQVRIGMMSLRGKAKDTKDSRPRQVSPRRRHPSGPRNPSISNRKRMSSVAGTITPTSPRRPVSSFTTQPLKRGGKDREETGSDSEDEQPLGVLRNRASRSSLSVDRQGKSPSPSTLSVPQHRPPPQAESISSQSLSSVNSRSPPVRGQGLLGLSPGAQERRKTLIELGPVHQPVRDRSTDPGSPPETRNHPTTATSPPGPRTSTSNLPSASRNTNRSAPSVHSRSPARTLIQLPPDEVAPSVGVGRKTASPDSSRSATTGGSGAYQPMTPKEGSEVSKTVVRRRDPSASGRQTLYEEPLGKSNALQVDDRPRAYSTYGQHQPPQHPGQRQQNMSGGQGDMNMMGMGQMGVQGMQGIHPDAMREMMKQQWQMQFMAAAYRASEEEWERQSSVSAQTSHTLPASFGQYPAHMSPNGMPMPMGWNMPPNLNMGMGMGMPYPNHNMPYGYHQNQGPGYGMGMYPPYGHPMPPSSPTSTVAGLGGGGSGGGGMYSYGGGARSVFGGEFGPPAIPPSQRYAATLDVPSNSAQQMHSSHSTVGAGAGGARRGRRGSAAGAGTGSKSVYAASVAGNYGTTTQGMGSSSNPPSSWARRNGSASGSGDWSDLALGQSGGAGVGKPRPQTSFAN</sequence>
<feature type="compositionally biased region" description="Polar residues" evidence="1">
    <location>
        <begin position="709"/>
        <end position="722"/>
    </location>
</feature>
<feature type="region of interest" description="Disordered" evidence="1">
    <location>
        <begin position="475"/>
        <end position="540"/>
    </location>
</feature>
<keyword evidence="3" id="KW-1185">Reference proteome</keyword>
<organism evidence="2 3">
    <name type="scientific">Kwoniella heveanensis BCC8398</name>
    <dbReference type="NCBI Taxonomy" id="1296120"/>
    <lineage>
        <taxon>Eukaryota</taxon>
        <taxon>Fungi</taxon>
        <taxon>Dikarya</taxon>
        <taxon>Basidiomycota</taxon>
        <taxon>Agaricomycotina</taxon>
        <taxon>Tremellomycetes</taxon>
        <taxon>Tremellales</taxon>
        <taxon>Cryptococcaceae</taxon>
        <taxon>Kwoniella</taxon>
    </lineage>
</organism>
<reference evidence="3" key="2">
    <citation type="submission" date="2013-12" db="EMBL/GenBank/DDBJ databases">
        <title>Evolution of pathogenesis and genome organization in the Tremellales.</title>
        <authorList>
            <person name="Cuomo C."/>
            <person name="Litvintseva A."/>
            <person name="Heitman J."/>
            <person name="Chen Y."/>
            <person name="Sun S."/>
            <person name="Springer D."/>
            <person name="Dromer F."/>
            <person name="Young S."/>
            <person name="Zeng Q."/>
            <person name="Chapman S."/>
            <person name="Gujja S."/>
            <person name="Saif S."/>
            <person name="Birren B."/>
        </authorList>
    </citation>
    <scope>NUCLEOTIDE SEQUENCE [LARGE SCALE GENOMIC DNA]</scope>
    <source>
        <strain evidence="3">BCC8398</strain>
    </source>
</reference>
<feature type="compositionally biased region" description="Polar residues" evidence="1">
    <location>
        <begin position="1617"/>
        <end position="1630"/>
    </location>
</feature>
<protein>
    <submittedName>
        <fullName evidence="2">Uncharacterized protein</fullName>
    </submittedName>
</protein>
<feature type="compositionally biased region" description="Low complexity" evidence="1">
    <location>
        <begin position="405"/>
        <end position="420"/>
    </location>
</feature>
<feature type="compositionally biased region" description="Pro residues" evidence="1">
    <location>
        <begin position="866"/>
        <end position="879"/>
    </location>
</feature>
<feature type="compositionally biased region" description="Basic and acidic residues" evidence="1">
    <location>
        <begin position="179"/>
        <end position="204"/>
    </location>
</feature>
<dbReference type="OrthoDB" id="2564946at2759"/>
<feature type="compositionally biased region" description="Low complexity" evidence="1">
    <location>
        <begin position="495"/>
        <end position="520"/>
    </location>
</feature>
<feature type="region of interest" description="Disordered" evidence="1">
    <location>
        <begin position="934"/>
        <end position="954"/>
    </location>
</feature>
<dbReference type="Proteomes" id="UP000092666">
    <property type="component" value="Unassembled WGS sequence"/>
</dbReference>
<evidence type="ECO:0000256" key="1">
    <source>
        <dbReference type="SAM" id="MobiDB-lite"/>
    </source>
</evidence>
<feature type="compositionally biased region" description="Low complexity" evidence="1">
    <location>
        <begin position="1414"/>
        <end position="1434"/>
    </location>
</feature>
<feature type="compositionally biased region" description="Basic residues" evidence="1">
    <location>
        <begin position="78"/>
        <end position="88"/>
    </location>
</feature>
<feature type="compositionally biased region" description="Basic and acidic residues" evidence="1">
    <location>
        <begin position="89"/>
        <end position="107"/>
    </location>
</feature>
<feature type="compositionally biased region" description="Basic and acidic residues" evidence="1">
    <location>
        <begin position="616"/>
        <end position="625"/>
    </location>
</feature>
<feature type="compositionally biased region" description="Polar residues" evidence="1">
    <location>
        <begin position="388"/>
        <end position="404"/>
    </location>
</feature>
<feature type="compositionally biased region" description="Polar residues" evidence="1">
    <location>
        <begin position="1145"/>
        <end position="1165"/>
    </location>
</feature>
<feature type="region of interest" description="Disordered" evidence="1">
    <location>
        <begin position="997"/>
        <end position="1434"/>
    </location>
</feature>
<feature type="compositionally biased region" description="Polar residues" evidence="1">
    <location>
        <begin position="1194"/>
        <end position="1214"/>
    </location>
</feature>
<feature type="compositionally biased region" description="Polar residues" evidence="1">
    <location>
        <begin position="1668"/>
        <end position="1680"/>
    </location>
</feature>
<feature type="compositionally biased region" description="Low complexity" evidence="1">
    <location>
        <begin position="589"/>
        <end position="599"/>
    </location>
</feature>
<accession>A0A1B9H3U2</accession>